<dbReference type="InterPro" id="IPR001810">
    <property type="entry name" value="F-box_dom"/>
</dbReference>
<feature type="domain" description="F-box" evidence="1">
    <location>
        <begin position="31"/>
        <end position="68"/>
    </location>
</feature>
<dbReference type="Gene3D" id="1.20.1280.50">
    <property type="match status" value="1"/>
</dbReference>
<name>A0A2P5FC09_TREOI</name>
<dbReference type="PANTHER" id="PTHR35546">
    <property type="entry name" value="F-BOX PROTEIN INTERACTION DOMAIN PROTEIN-RELATED"/>
    <property type="match status" value="1"/>
</dbReference>
<comment type="caution">
    <text evidence="3">The sequence shown here is derived from an EMBL/GenBank/DDBJ whole genome shotgun (WGS) entry which is preliminary data.</text>
</comment>
<dbReference type="Pfam" id="PF12937">
    <property type="entry name" value="F-box-like"/>
    <property type="match status" value="1"/>
</dbReference>
<dbReference type="SUPFAM" id="SSF81383">
    <property type="entry name" value="F-box domain"/>
    <property type="match status" value="1"/>
</dbReference>
<dbReference type="PANTHER" id="PTHR35546:SF25">
    <property type="entry name" value="F-BOX DOMAIN-CONTAINING PROTEIN"/>
    <property type="match status" value="1"/>
</dbReference>
<proteinExistence type="predicted"/>
<evidence type="ECO:0000313" key="3">
    <source>
        <dbReference type="EMBL" id="PON95347.1"/>
    </source>
</evidence>
<sequence>MANRVKIAKLEAEPETAAASKFMSSTATVTDDLLLEIFVRLPNPRSAIQCSLVCKRWFSLISCPEFRRDFVHRRHDHQRPFTALSDRLPLCQLFSEKSEITRQCGKTIGYGDPCWISQLLLEKSKSKSKSKSTSLYEQPIRGGYGDIVSSFHDLLLISYSLKDYYICNPLTKQSVALPAPPVQCWPEHIKLVFEHPSCPDKRAGCSCGFSDSRFRVLLFNHRIDDYLFCSETGQWSRVILPFNTAGRWIFSSVAPCNGIFHFLDEKDKKLIAFDPFEDADNSPDRCRSIDLPVLSGAPHNKIERRLGVVRNQ</sequence>
<dbReference type="InterPro" id="IPR056592">
    <property type="entry name" value="Beta-prop_At3g26010-like"/>
</dbReference>
<dbReference type="AlphaFoldDB" id="A0A2P5FC09"/>
<dbReference type="EMBL" id="JXTC01000045">
    <property type="protein sequence ID" value="PON95347.1"/>
    <property type="molecule type" value="Genomic_DNA"/>
</dbReference>
<organism evidence="3 4">
    <name type="scientific">Trema orientale</name>
    <name type="common">Charcoal tree</name>
    <name type="synonym">Celtis orientalis</name>
    <dbReference type="NCBI Taxonomy" id="63057"/>
    <lineage>
        <taxon>Eukaryota</taxon>
        <taxon>Viridiplantae</taxon>
        <taxon>Streptophyta</taxon>
        <taxon>Embryophyta</taxon>
        <taxon>Tracheophyta</taxon>
        <taxon>Spermatophyta</taxon>
        <taxon>Magnoliopsida</taxon>
        <taxon>eudicotyledons</taxon>
        <taxon>Gunneridae</taxon>
        <taxon>Pentapetalae</taxon>
        <taxon>rosids</taxon>
        <taxon>fabids</taxon>
        <taxon>Rosales</taxon>
        <taxon>Cannabaceae</taxon>
        <taxon>Trema</taxon>
    </lineage>
</organism>
<dbReference type="InterPro" id="IPR055290">
    <property type="entry name" value="At3g26010-like"/>
</dbReference>
<dbReference type="InParanoid" id="A0A2P5FC09"/>
<dbReference type="InterPro" id="IPR036047">
    <property type="entry name" value="F-box-like_dom_sf"/>
</dbReference>
<evidence type="ECO:0000259" key="1">
    <source>
        <dbReference type="Pfam" id="PF12937"/>
    </source>
</evidence>
<evidence type="ECO:0000259" key="2">
    <source>
        <dbReference type="Pfam" id="PF24750"/>
    </source>
</evidence>
<protein>
    <submittedName>
        <fullName evidence="3">F-box domain containing protein</fullName>
    </submittedName>
</protein>
<dbReference type="FunCoup" id="A0A2P5FC09">
    <property type="interactions" value="130"/>
</dbReference>
<dbReference type="STRING" id="63057.A0A2P5FC09"/>
<dbReference type="Proteomes" id="UP000237000">
    <property type="component" value="Unassembled WGS sequence"/>
</dbReference>
<feature type="non-terminal residue" evidence="3">
    <location>
        <position position="312"/>
    </location>
</feature>
<gene>
    <name evidence="3" type="ORF">TorRG33x02_088690</name>
</gene>
<dbReference type="OrthoDB" id="674184at2759"/>
<feature type="domain" description="F-box protein At3g26010-like beta-propeller" evidence="2">
    <location>
        <begin position="149"/>
        <end position="295"/>
    </location>
</feature>
<evidence type="ECO:0000313" key="4">
    <source>
        <dbReference type="Proteomes" id="UP000237000"/>
    </source>
</evidence>
<reference evidence="4" key="1">
    <citation type="submission" date="2016-06" db="EMBL/GenBank/DDBJ databases">
        <title>Parallel loss of symbiosis genes in relatives of nitrogen-fixing non-legume Parasponia.</title>
        <authorList>
            <person name="Van Velzen R."/>
            <person name="Holmer R."/>
            <person name="Bu F."/>
            <person name="Rutten L."/>
            <person name="Van Zeijl A."/>
            <person name="Liu W."/>
            <person name="Santuari L."/>
            <person name="Cao Q."/>
            <person name="Sharma T."/>
            <person name="Shen D."/>
            <person name="Roswanjaya Y."/>
            <person name="Wardhani T."/>
            <person name="Kalhor M.S."/>
            <person name="Jansen J."/>
            <person name="Van den Hoogen J."/>
            <person name="Gungor B."/>
            <person name="Hartog M."/>
            <person name="Hontelez J."/>
            <person name="Verver J."/>
            <person name="Yang W.-C."/>
            <person name="Schijlen E."/>
            <person name="Repin R."/>
            <person name="Schilthuizen M."/>
            <person name="Schranz E."/>
            <person name="Heidstra R."/>
            <person name="Miyata K."/>
            <person name="Fedorova E."/>
            <person name="Kohlen W."/>
            <person name="Bisseling T."/>
            <person name="Smit S."/>
            <person name="Geurts R."/>
        </authorList>
    </citation>
    <scope>NUCLEOTIDE SEQUENCE [LARGE SCALE GENOMIC DNA]</scope>
    <source>
        <strain evidence="4">cv. RG33-2</strain>
    </source>
</reference>
<dbReference type="Pfam" id="PF24750">
    <property type="entry name" value="b-prop_At3g26010-like"/>
    <property type="match status" value="1"/>
</dbReference>
<keyword evidence="4" id="KW-1185">Reference proteome</keyword>
<accession>A0A2P5FC09</accession>